<feature type="compositionally biased region" description="Basic and acidic residues" evidence="8">
    <location>
        <begin position="534"/>
        <end position="560"/>
    </location>
</feature>
<keyword evidence="12" id="KW-1185">Reference proteome</keyword>
<evidence type="ECO:0000256" key="6">
    <source>
        <dbReference type="ARBA" id="ARBA00023136"/>
    </source>
</evidence>
<dbReference type="PANTHER" id="PTHR48022:SF26">
    <property type="entry name" value="MAJOR FACILITATOR SUPERFAMILY (MFS) PROFILE DOMAIN-CONTAINING PROTEIN-RELATED"/>
    <property type="match status" value="1"/>
</dbReference>
<dbReference type="Proteomes" id="UP001056384">
    <property type="component" value="Chromosome 1"/>
</dbReference>
<keyword evidence="5 9" id="KW-1133">Transmembrane helix</keyword>
<dbReference type="NCBIfam" id="TIGR00879">
    <property type="entry name" value="SP"/>
    <property type="match status" value="1"/>
</dbReference>
<feature type="transmembrane region" description="Helical" evidence="9">
    <location>
        <begin position="92"/>
        <end position="111"/>
    </location>
</feature>
<feature type="transmembrane region" description="Helical" evidence="9">
    <location>
        <begin position="442"/>
        <end position="462"/>
    </location>
</feature>
<evidence type="ECO:0000256" key="5">
    <source>
        <dbReference type="ARBA" id="ARBA00022989"/>
    </source>
</evidence>
<dbReference type="GO" id="GO:0016020">
    <property type="term" value="C:membrane"/>
    <property type="evidence" value="ECO:0007669"/>
    <property type="project" value="UniProtKB-SubCell"/>
</dbReference>
<feature type="transmembrane region" description="Helical" evidence="9">
    <location>
        <begin position="59"/>
        <end position="80"/>
    </location>
</feature>
<feature type="transmembrane region" description="Helical" evidence="9">
    <location>
        <begin position="177"/>
        <end position="200"/>
    </location>
</feature>
<dbReference type="FunFam" id="1.20.1250.20:FF:000061">
    <property type="entry name" value="MFS sugar transporter"/>
    <property type="match status" value="1"/>
</dbReference>
<dbReference type="GO" id="GO:0005351">
    <property type="term" value="F:carbohydrate:proton symporter activity"/>
    <property type="evidence" value="ECO:0007669"/>
    <property type="project" value="TreeGrafter"/>
</dbReference>
<dbReference type="InterPro" id="IPR003663">
    <property type="entry name" value="Sugar/inositol_transpt"/>
</dbReference>
<evidence type="ECO:0000256" key="1">
    <source>
        <dbReference type="ARBA" id="ARBA00004141"/>
    </source>
</evidence>
<dbReference type="InterPro" id="IPR036259">
    <property type="entry name" value="MFS_trans_sf"/>
</dbReference>
<feature type="transmembrane region" description="Helical" evidence="9">
    <location>
        <begin position="414"/>
        <end position="436"/>
    </location>
</feature>
<evidence type="ECO:0000256" key="4">
    <source>
        <dbReference type="ARBA" id="ARBA00022692"/>
    </source>
</evidence>
<feature type="transmembrane region" description="Helical" evidence="9">
    <location>
        <begin position="310"/>
        <end position="330"/>
    </location>
</feature>
<evidence type="ECO:0000256" key="9">
    <source>
        <dbReference type="SAM" id="Phobius"/>
    </source>
</evidence>
<feature type="transmembrane region" description="Helical" evidence="9">
    <location>
        <begin position="342"/>
        <end position="363"/>
    </location>
</feature>
<feature type="transmembrane region" description="Helical" evidence="9">
    <location>
        <begin position="383"/>
        <end position="402"/>
    </location>
</feature>
<evidence type="ECO:0000313" key="11">
    <source>
        <dbReference type="EMBL" id="USW48544.1"/>
    </source>
</evidence>
<sequence>MFGMKERYFGLRGGWLTFWVTVACGTDMTLFGYDQGVFGGVVVTDDFLDTLNLRDNSSLLGTVTAIYDIGCFFGAVMAYFIGDMIGRKKTILLGTTIMSIGAILQITAYSVPHMIVGRIVAGIGNGLNTSTAPPWQAETSKAAWRGKLIVIELILNIAGFSLSNWVTYGFSFVGGGVAWRIPLALQFIFIIILFATVPWLPESPRWLVQKDRNEEAELILADVEGSDIMDPYVQTELSEIKFSIQYEREHSVRVRDLLRGKQGDSAGTATLRRLFLGMGAQAIQQLSGINVTSYYLPTVLIESVGFSNTMARLLAACNSVSYLLFSLIGIPNVERWGRRKMLMYAAAGQCMCYLFITILLRYAGLPGYAHQKEVASASVAFFFLYYVFFGIGMQGVPWLYPAEINGLSMRNKGAALGTATNWICNFMVVEITPIGIRTLGWQFYIIWTVFNFSFVPIVYLFFPETAGRTLEDIDEYFRSHSGGKDIFVFKDKEATQSTRPLKYIEKEEGQVRRASSVNPRAAELAAMHNRSRRTSAEDPEKGNGSVNDDKVEVQEHRELK</sequence>
<dbReference type="PROSITE" id="PS51257">
    <property type="entry name" value="PROKAR_LIPOPROTEIN"/>
    <property type="match status" value="1"/>
</dbReference>
<proteinExistence type="inferred from homology"/>
<keyword evidence="3 7" id="KW-0813">Transport</keyword>
<feature type="region of interest" description="Disordered" evidence="8">
    <location>
        <begin position="514"/>
        <end position="560"/>
    </location>
</feature>
<dbReference type="Pfam" id="PF00083">
    <property type="entry name" value="Sugar_tr"/>
    <property type="match status" value="1"/>
</dbReference>
<evidence type="ECO:0000256" key="8">
    <source>
        <dbReference type="SAM" id="MobiDB-lite"/>
    </source>
</evidence>
<dbReference type="PROSITE" id="PS00216">
    <property type="entry name" value="SUGAR_TRANSPORT_1"/>
    <property type="match status" value="1"/>
</dbReference>
<dbReference type="InterPro" id="IPR050360">
    <property type="entry name" value="MFS_Sugar_Transporters"/>
</dbReference>
<dbReference type="InterPro" id="IPR005828">
    <property type="entry name" value="MFS_sugar_transport-like"/>
</dbReference>
<dbReference type="AlphaFoldDB" id="A0A9Q9AFK9"/>
<comment type="subcellular location">
    <subcellularLocation>
        <location evidence="1">Membrane</location>
        <topology evidence="1">Multi-pass membrane protein</topology>
    </subcellularLocation>
</comment>
<keyword evidence="6 9" id="KW-0472">Membrane</keyword>
<feature type="transmembrane region" description="Helical" evidence="9">
    <location>
        <begin position="148"/>
        <end position="170"/>
    </location>
</feature>
<feature type="transmembrane region" description="Helical" evidence="9">
    <location>
        <begin position="12"/>
        <end position="33"/>
    </location>
</feature>
<accession>A0A9Q9AFK9</accession>
<evidence type="ECO:0000256" key="3">
    <source>
        <dbReference type="ARBA" id="ARBA00022448"/>
    </source>
</evidence>
<keyword evidence="4 9" id="KW-0812">Transmembrane</keyword>
<organism evidence="11 12">
    <name type="scientific">Septoria linicola</name>
    <dbReference type="NCBI Taxonomy" id="215465"/>
    <lineage>
        <taxon>Eukaryota</taxon>
        <taxon>Fungi</taxon>
        <taxon>Dikarya</taxon>
        <taxon>Ascomycota</taxon>
        <taxon>Pezizomycotina</taxon>
        <taxon>Dothideomycetes</taxon>
        <taxon>Dothideomycetidae</taxon>
        <taxon>Mycosphaerellales</taxon>
        <taxon>Mycosphaerellaceae</taxon>
        <taxon>Septoria</taxon>
    </lineage>
</organism>
<dbReference type="PANTHER" id="PTHR48022">
    <property type="entry name" value="PLASTIDIC GLUCOSE TRANSPORTER 4"/>
    <property type="match status" value="1"/>
</dbReference>
<dbReference type="PROSITE" id="PS50850">
    <property type="entry name" value="MFS"/>
    <property type="match status" value="1"/>
</dbReference>
<evidence type="ECO:0000259" key="10">
    <source>
        <dbReference type="PROSITE" id="PS50850"/>
    </source>
</evidence>
<feature type="domain" description="Major facilitator superfamily (MFS) profile" evidence="10">
    <location>
        <begin position="20"/>
        <end position="466"/>
    </location>
</feature>
<dbReference type="Gene3D" id="1.20.1250.20">
    <property type="entry name" value="MFS general substrate transporter like domains"/>
    <property type="match status" value="1"/>
</dbReference>
<dbReference type="SUPFAM" id="SSF103473">
    <property type="entry name" value="MFS general substrate transporter"/>
    <property type="match status" value="1"/>
</dbReference>
<evidence type="ECO:0000256" key="7">
    <source>
        <dbReference type="RuleBase" id="RU003346"/>
    </source>
</evidence>
<protein>
    <submittedName>
        <fullName evidence="11">Major facilitator, sugar transporter, major facilitator superfamily</fullName>
    </submittedName>
</protein>
<reference evidence="11" key="1">
    <citation type="submission" date="2022-06" db="EMBL/GenBank/DDBJ databases">
        <title>Complete genome sequences of two strains of the flax pathogen Septoria linicola.</title>
        <authorList>
            <person name="Lapalu N."/>
            <person name="Simon A."/>
            <person name="Demenou B."/>
            <person name="Paumier D."/>
            <person name="Guillot M.-P."/>
            <person name="Gout L."/>
            <person name="Valade R."/>
        </authorList>
    </citation>
    <scope>NUCLEOTIDE SEQUENCE</scope>
    <source>
        <strain evidence="11">SE15195</strain>
    </source>
</reference>
<dbReference type="InterPro" id="IPR005829">
    <property type="entry name" value="Sugar_transporter_CS"/>
</dbReference>
<keyword evidence="11" id="KW-0762">Sugar transport</keyword>
<comment type="similarity">
    <text evidence="2 7">Belongs to the major facilitator superfamily. Sugar transporter (TC 2.A.1.1) family.</text>
</comment>
<dbReference type="InterPro" id="IPR020846">
    <property type="entry name" value="MFS_dom"/>
</dbReference>
<name>A0A9Q9AFK9_9PEZI</name>
<dbReference type="OrthoDB" id="6339427at2759"/>
<evidence type="ECO:0000256" key="2">
    <source>
        <dbReference type="ARBA" id="ARBA00010992"/>
    </source>
</evidence>
<gene>
    <name evidence="11" type="ORF">Slin15195_G018630</name>
</gene>
<dbReference type="EMBL" id="CP099418">
    <property type="protein sequence ID" value="USW48544.1"/>
    <property type="molecule type" value="Genomic_DNA"/>
</dbReference>
<dbReference type="PRINTS" id="PR00171">
    <property type="entry name" value="SUGRTRNSPORT"/>
</dbReference>
<evidence type="ECO:0000313" key="12">
    <source>
        <dbReference type="Proteomes" id="UP001056384"/>
    </source>
</evidence>